<feature type="compositionally biased region" description="Polar residues" evidence="1">
    <location>
        <begin position="472"/>
        <end position="484"/>
    </location>
</feature>
<sequence length="484" mass="50762">MTGPRDWLIAALTRLVAGIAIVVPAALLLGASPAAAHPMPHSVVELDVYQASVSARLELPADDFSRASGIDLSDTTRATLSAKAEAIRTYLGKHIHPTSTGGKAWQVSIGELSLSSTEQTSTGPYRELVAEAVLTPPAGTDVRRFTFDYDVIVHQVITHTALVTVRQDWAAGQIEDEGTTQVGTIRVDTRTMTVPALKVDLGEGSTWRGFLAMLKLGGDHILTGTDHLLFLLILLLPAPLAATGRRWDGLVGARSALLRIGRITLAFTAGHSVALAVTALGRLDIPDWPVEAFIAASILVGAIHAIRPLFPGKEALVAGVFGLGHGMAFSFVLAEMHLSTGQLVTSLLGFNLGIELVQLLLVCLALPSLLVLARLRVQPTLRLAGALLTATAAVGWLADRLGLPNPVARAADSAGSHTTAMLAGLTVTALAATAWTLATRRHARPGPAEPPAATCPECEGRHTATTCDPYDRNQSTDTANSAAT</sequence>
<feature type="region of interest" description="Disordered" evidence="1">
    <location>
        <begin position="442"/>
        <end position="484"/>
    </location>
</feature>
<keyword evidence="2" id="KW-0472">Membrane</keyword>
<keyword evidence="4" id="KW-1185">Reference proteome</keyword>
<evidence type="ECO:0000313" key="4">
    <source>
        <dbReference type="Proteomes" id="UP000317881"/>
    </source>
</evidence>
<evidence type="ECO:0008006" key="5">
    <source>
        <dbReference type="Google" id="ProtNLM"/>
    </source>
</evidence>
<organism evidence="3 4">
    <name type="scientific">Streptomyces spinoverrucosus</name>
    <dbReference type="NCBI Taxonomy" id="284043"/>
    <lineage>
        <taxon>Bacteria</taxon>
        <taxon>Bacillati</taxon>
        <taxon>Actinomycetota</taxon>
        <taxon>Actinomycetes</taxon>
        <taxon>Kitasatosporales</taxon>
        <taxon>Streptomycetaceae</taxon>
        <taxon>Streptomyces</taxon>
    </lineage>
</organism>
<name>A0A4Y3VL92_9ACTN</name>
<dbReference type="Proteomes" id="UP000317881">
    <property type="component" value="Unassembled WGS sequence"/>
</dbReference>
<keyword evidence="2" id="KW-1133">Transmembrane helix</keyword>
<feature type="transmembrane region" description="Helical" evidence="2">
    <location>
        <begin position="354"/>
        <end position="373"/>
    </location>
</feature>
<feature type="transmembrane region" description="Helical" evidence="2">
    <location>
        <begin position="315"/>
        <end position="334"/>
    </location>
</feature>
<evidence type="ECO:0000256" key="1">
    <source>
        <dbReference type="SAM" id="MobiDB-lite"/>
    </source>
</evidence>
<feature type="transmembrane region" description="Helical" evidence="2">
    <location>
        <begin position="256"/>
        <end position="280"/>
    </location>
</feature>
<evidence type="ECO:0000256" key="2">
    <source>
        <dbReference type="SAM" id="Phobius"/>
    </source>
</evidence>
<accession>A0A4Y3VL92</accession>
<dbReference type="Pfam" id="PF13795">
    <property type="entry name" value="HupE_UreJ_2"/>
    <property type="match status" value="1"/>
</dbReference>
<dbReference type="AlphaFoldDB" id="A0A4Y3VL92"/>
<feature type="transmembrane region" description="Helical" evidence="2">
    <location>
        <begin position="292"/>
        <end position="310"/>
    </location>
</feature>
<evidence type="ECO:0000313" key="3">
    <source>
        <dbReference type="EMBL" id="GEC06491.1"/>
    </source>
</evidence>
<feature type="transmembrane region" description="Helical" evidence="2">
    <location>
        <begin position="227"/>
        <end position="244"/>
    </location>
</feature>
<dbReference type="EMBL" id="BJND01000028">
    <property type="protein sequence ID" value="GEC06491.1"/>
    <property type="molecule type" value="Genomic_DNA"/>
</dbReference>
<feature type="transmembrane region" description="Helical" evidence="2">
    <location>
        <begin position="418"/>
        <end position="438"/>
    </location>
</feature>
<gene>
    <name evidence="3" type="ORF">SSP24_41460</name>
</gene>
<protein>
    <recommendedName>
        <fullName evidence="5">HupE / UreJ protein</fullName>
    </recommendedName>
</protein>
<keyword evidence="2" id="KW-0812">Transmembrane</keyword>
<reference evidence="3 4" key="1">
    <citation type="submission" date="2019-06" db="EMBL/GenBank/DDBJ databases">
        <title>Whole genome shotgun sequence of Streptomyces spinoverrucosus NBRC 14228.</title>
        <authorList>
            <person name="Hosoyama A."/>
            <person name="Uohara A."/>
            <person name="Ohji S."/>
            <person name="Ichikawa N."/>
        </authorList>
    </citation>
    <scope>NUCLEOTIDE SEQUENCE [LARGE SCALE GENOMIC DNA]</scope>
    <source>
        <strain evidence="3 4">NBRC 14228</strain>
    </source>
</reference>
<dbReference type="InterPro" id="IPR032809">
    <property type="entry name" value="Put_HupE_UreJ"/>
</dbReference>
<feature type="transmembrane region" description="Helical" evidence="2">
    <location>
        <begin position="380"/>
        <end position="398"/>
    </location>
</feature>
<comment type="caution">
    <text evidence="3">The sequence shown here is derived from an EMBL/GenBank/DDBJ whole genome shotgun (WGS) entry which is preliminary data.</text>
</comment>
<proteinExistence type="predicted"/>
<dbReference type="OrthoDB" id="9808870at2"/>
<dbReference type="RefSeq" id="WP_141311136.1">
    <property type="nucleotide sequence ID" value="NZ_BJND01000028.1"/>
</dbReference>